<dbReference type="Gene3D" id="1.10.10.10">
    <property type="entry name" value="Winged helix-like DNA-binding domain superfamily/Winged helix DNA-binding domain"/>
    <property type="match status" value="1"/>
</dbReference>
<dbReference type="CDD" id="cd00090">
    <property type="entry name" value="HTH_ARSR"/>
    <property type="match status" value="1"/>
</dbReference>
<dbReference type="PANTHER" id="PTHR38600">
    <property type="entry name" value="TRANSCRIPTIONAL REGULATORY PROTEIN"/>
    <property type="match status" value="1"/>
</dbReference>
<dbReference type="AlphaFoldDB" id="A0A0D6JC51"/>
<dbReference type="PANTHER" id="PTHR38600:SF1">
    <property type="entry name" value="TRANSCRIPTIONAL REGULATORY PROTEIN"/>
    <property type="match status" value="1"/>
</dbReference>
<dbReference type="SMART" id="SM00418">
    <property type="entry name" value="HTH_ARSR"/>
    <property type="match status" value="1"/>
</dbReference>
<dbReference type="KEGG" id="fiy:BN1229_v1_0992"/>
<dbReference type="InterPro" id="IPR011991">
    <property type="entry name" value="ArsR-like_HTH"/>
</dbReference>
<protein>
    <submittedName>
        <fullName evidence="2">ArsR family transcriptional regulator</fullName>
    </submittedName>
</protein>
<evidence type="ECO:0000259" key="1">
    <source>
        <dbReference type="SMART" id="SM00418"/>
    </source>
</evidence>
<dbReference type="NCBIfam" id="NF033788">
    <property type="entry name" value="HTH_metalloreg"/>
    <property type="match status" value="1"/>
</dbReference>
<feature type="domain" description="HTH arsR-type" evidence="1">
    <location>
        <begin position="9"/>
        <end position="85"/>
    </location>
</feature>
<dbReference type="KEGG" id="fil:BN1229_v1_0988"/>
<proteinExistence type="predicted"/>
<dbReference type="RefSeq" id="WP_046477006.1">
    <property type="nucleotide sequence ID" value="NZ_LN829118.1"/>
</dbReference>
<evidence type="ECO:0000313" key="2">
    <source>
        <dbReference type="EMBL" id="CPR16850.1"/>
    </source>
</evidence>
<sequence>MSNIDTDDLIFKALADSRRRQILDLLKSAPRTTGELCDHFKDALDRCTVMQHMKVLERAGLIVVRREGRNRWNYLNAAPFKEIHDRWISPYAHEAVELLARLKHDLEGT</sequence>
<dbReference type="GO" id="GO:0003700">
    <property type="term" value="F:DNA-binding transcription factor activity"/>
    <property type="evidence" value="ECO:0007669"/>
    <property type="project" value="InterPro"/>
</dbReference>
<dbReference type="EMBL" id="LN829119">
    <property type="protein sequence ID" value="CPR16850.1"/>
    <property type="molecule type" value="Genomic_DNA"/>
</dbReference>
<reference evidence="3" key="1">
    <citation type="submission" date="2015-02" db="EMBL/GenBank/DDBJ databases">
        <authorList>
            <person name="Chooi Y.-H."/>
        </authorList>
    </citation>
    <scope>NUCLEOTIDE SEQUENCE [LARGE SCALE GENOMIC DNA]</scope>
    <source>
        <strain evidence="3">strain Y</strain>
    </source>
</reference>
<evidence type="ECO:0000313" key="3">
    <source>
        <dbReference type="Proteomes" id="UP000033187"/>
    </source>
</evidence>
<dbReference type="Proteomes" id="UP000033187">
    <property type="component" value="Chromosome 1"/>
</dbReference>
<dbReference type="InterPro" id="IPR036388">
    <property type="entry name" value="WH-like_DNA-bd_sf"/>
</dbReference>
<dbReference type="PRINTS" id="PR00778">
    <property type="entry name" value="HTHARSR"/>
</dbReference>
<dbReference type="InterPro" id="IPR001845">
    <property type="entry name" value="HTH_ArsR_DNA-bd_dom"/>
</dbReference>
<dbReference type="Pfam" id="PF12840">
    <property type="entry name" value="HTH_20"/>
    <property type="match status" value="1"/>
</dbReference>
<gene>
    <name evidence="2" type="ORF">YBN1229_v1_0992</name>
</gene>
<accession>A0A0D6JC51</accession>
<dbReference type="InterPro" id="IPR036390">
    <property type="entry name" value="WH_DNA-bd_sf"/>
</dbReference>
<dbReference type="OrthoDB" id="9815653at2"/>
<dbReference type="SUPFAM" id="SSF46785">
    <property type="entry name" value="Winged helix' DNA-binding domain"/>
    <property type="match status" value="1"/>
</dbReference>
<keyword evidence="3" id="KW-1185">Reference proteome</keyword>
<name>A0A0D6JC51_9HYPH</name>
<organism evidence="2 3">
    <name type="scientific">Candidatus Filomicrobium marinum</name>
    <dbReference type="NCBI Taxonomy" id="1608628"/>
    <lineage>
        <taxon>Bacteria</taxon>
        <taxon>Pseudomonadati</taxon>
        <taxon>Pseudomonadota</taxon>
        <taxon>Alphaproteobacteria</taxon>
        <taxon>Hyphomicrobiales</taxon>
        <taxon>Hyphomicrobiaceae</taxon>
        <taxon>Filomicrobium</taxon>
    </lineage>
</organism>